<feature type="region of interest" description="Disordered" evidence="1">
    <location>
        <begin position="628"/>
        <end position="664"/>
    </location>
</feature>
<evidence type="ECO:0000313" key="2">
    <source>
        <dbReference type="EMBL" id="KAK7440620.1"/>
    </source>
</evidence>
<keyword evidence="3" id="KW-1185">Reference proteome</keyword>
<organism evidence="2 3">
    <name type="scientific">Marasmiellus scandens</name>
    <dbReference type="NCBI Taxonomy" id="2682957"/>
    <lineage>
        <taxon>Eukaryota</taxon>
        <taxon>Fungi</taxon>
        <taxon>Dikarya</taxon>
        <taxon>Basidiomycota</taxon>
        <taxon>Agaricomycotina</taxon>
        <taxon>Agaricomycetes</taxon>
        <taxon>Agaricomycetidae</taxon>
        <taxon>Agaricales</taxon>
        <taxon>Marasmiineae</taxon>
        <taxon>Omphalotaceae</taxon>
        <taxon>Marasmiellus</taxon>
    </lineage>
</organism>
<feature type="region of interest" description="Disordered" evidence="1">
    <location>
        <begin position="103"/>
        <end position="127"/>
    </location>
</feature>
<evidence type="ECO:0000256" key="1">
    <source>
        <dbReference type="SAM" id="MobiDB-lite"/>
    </source>
</evidence>
<dbReference type="SUPFAM" id="SSF52047">
    <property type="entry name" value="RNI-like"/>
    <property type="match status" value="1"/>
</dbReference>
<dbReference type="InterPro" id="IPR032675">
    <property type="entry name" value="LRR_dom_sf"/>
</dbReference>
<gene>
    <name evidence="2" type="ORF">VKT23_016968</name>
</gene>
<evidence type="ECO:0000313" key="3">
    <source>
        <dbReference type="Proteomes" id="UP001498398"/>
    </source>
</evidence>
<feature type="region of interest" description="Disordered" evidence="1">
    <location>
        <begin position="263"/>
        <end position="285"/>
    </location>
</feature>
<reference evidence="2 3" key="1">
    <citation type="submission" date="2024-01" db="EMBL/GenBank/DDBJ databases">
        <title>A draft genome for the cacao thread blight pathogen Marasmiellus scandens.</title>
        <authorList>
            <person name="Baruah I.K."/>
            <person name="Leung J."/>
            <person name="Bukari Y."/>
            <person name="Amoako-Attah I."/>
            <person name="Meinhardt L.W."/>
            <person name="Bailey B.A."/>
            <person name="Cohen S.P."/>
        </authorList>
    </citation>
    <scope>NUCLEOTIDE SEQUENCE [LARGE SCALE GENOMIC DNA]</scope>
    <source>
        <strain evidence="2 3">GH-19</strain>
    </source>
</reference>
<dbReference type="Gene3D" id="3.80.10.10">
    <property type="entry name" value="Ribonuclease Inhibitor"/>
    <property type="match status" value="1"/>
</dbReference>
<accession>A0ABR1ITI4</accession>
<protein>
    <submittedName>
        <fullName evidence="2">Uncharacterized protein</fullName>
    </submittedName>
</protein>
<sequence>MGRRHQVFLIARLVPFNPSSPPTPQSDNRAYYRCIGAHHNQYSYEDLVLAATRRFLTLLQNPCNAEIVRDELRRVQGVYPRNIGYLEAYWRRERRIDALMRRRFDPESEPEEPEEEKEGQGRPPGPKIPMMPCPYTLFLLAQAWDMDLSSLKNAYASGSGFEYSSLDPDIGSFGFADNNDGITVIDVTDPSDPAYCYIVQNSDGTRIMNMMSYMANYEDLDKLFERIKRRDYVSEDLEIMKAMSDLDNVRVLGLDHDSNELGQVWPDEYGREDDQEPEFAPEEDALRPSVPSLVEIAIKRALATDEVGQLEHLPEMSRHLSGLVNDALKIRNALPDSAVPLLINILISKLKSTNDFVLDLTSYPCITSEQISTIAQDLSNNPDIPSIKTVNLSGNHAISTSAIIEILKAFPRLFRLVLLNTNISDESLLELLSTYPQLFHNLYDLVHPAFLHSVGPEHWPEGHTRRVIPETLHPAYRHGITFVTANDRGHSQDVSGMGSIALFNPIKLVKTLSRHLRLNTSPKVESESYFGFAYVQSRTGALCALSSGINIAASDEVREPEVLIDGGYDWYSRSVVCIPRTQSLEAFFGVGWLFVLEYRGRMLEDHAEAGFEYGFVKVDKEALERQVKEEKEKVQGETDSIQKSNGDGLDGESSRQLSHYPDAGGKTLNLTSDLYQIFDVRGFLKEMEKEGRPVPVEDDIVEFERALKGHDLVESSWAGVKQSSRYTDTSDREKPRPARLMSNGTFEKLTRTADVANAYAKWCEAL</sequence>
<dbReference type="Proteomes" id="UP001498398">
    <property type="component" value="Unassembled WGS sequence"/>
</dbReference>
<comment type="caution">
    <text evidence="2">The sequence shown here is derived from an EMBL/GenBank/DDBJ whole genome shotgun (WGS) entry which is preliminary data.</text>
</comment>
<name>A0ABR1ITI4_9AGAR</name>
<feature type="compositionally biased region" description="Acidic residues" evidence="1">
    <location>
        <begin position="270"/>
        <end position="283"/>
    </location>
</feature>
<proteinExistence type="predicted"/>
<feature type="compositionally biased region" description="Acidic residues" evidence="1">
    <location>
        <begin position="107"/>
        <end position="117"/>
    </location>
</feature>
<dbReference type="EMBL" id="JBANRG010000067">
    <property type="protein sequence ID" value="KAK7440620.1"/>
    <property type="molecule type" value="Genomic_DNA"/>
</dbReference>